<evidence type="ECO:0000256" key="1">
    <source>
        <dbReference type="SAM" id="SignalP"/>
    </source>
</evidence>
<feature type="signal peptide" evidence="1">
    <location>
        <begin position="1"/>
        <end position="19"/>
    </location>
</feature>
<sequence length="174" mass="20213">MNKFILTLLIFVTTYYAQAQEGYPSPTDKENLLFYIQHNRGKNTFIYDLNKNGQNKLDEDDPVRVYRQLFDKSGELKPLTGIQKNFAYGIETRAIDDRTYELTIVSLPSQKFYLYLPPKGKPYVVTTVNGLKFKVNRIFIRQRDGTSGLTTKVDYILFYGTSKNKEVVEKLLID</sequence>
<reference evidence="3 4" key="1">
    <citation type="submission" date="2017-06" db="EMBL/GenBank/DDBJ databases">
        <authorList>
            <consortium name="Pathogen Informatics"/>
        </authorList>
    </citation>
    <scope>NUCLEOTIDE SEQUENCE [LARGE SCALE GENOMIC DNA]</scope>
    <source>
        <strain evidence="3 4">NCTC12149</strain>
    </source>
</reference>
<dbReference type="AlphaFoldDB" id="A0AAJ4XF78"/>
<dbReference type="EMBL" id="LT906468">
    <property type="protein sequence ID" value="SNV58256.1"/>
    <property type="molecule type" value="Genomic_DNA"/>
</dbReference>
<dbReference type="InterPro" id="IPR032269">
    <property type="entry name" value="DUF4833"/>
</dbReference>
<protein>
    <recommendedName>
        <fullName evidence="2">DUF4833 domain-containing protein</fullName>
    </recommendedName>
</protein>
<proteinExistence type="predicted"/>
<feature type="chain" id="PRO_5042527612" description="DUF4833 domain-containing protein" evidence="1">
    <location>
        <begin position="20"/>
        <end position="174"/>
    </location>
</feature>
<keyword evidence="1" id="KW-0732">Signal</keyword>
<evidence type="ECO:0000313" key="3">
    <source>
        <dbReference type="EMBL" id="SNV58256.1"/>
    </source>
</evidence>
<dbReference type="RefSeq" id="WP_093100439.1">
    <property type="nucleotide sequence ID" value="NZ_CP158798.1"/>
</dbReference>
<evidence type="ECO:0000259" key="2">
    <source>
        <dbReference type="Pfam" id="PF16117"/>
    </source>
</evidence>
<name>A0AAJ4XF78_9SPHI</name>
<gene>
    <name evidence="3" type="ORF">SAMEA4412673_03405</name>
</gene>
<dbReference type="KEGG" id="smiz:4412673_03405"/>
<feature type="domain" description="DUF4833" evidence="2">
    <location>
        <begin position="34"/>
        <end position="170"/>
    </location>
</feature>
<evidence type="ECO:0000313" key="4">
    <source>
        <dbReference type="Proteomes" id="UP000215355"/>
    </source>
</evidence>
<dbReference type="Pfam" id="PF16117">
    <property type="entry name" value="DUF4833"/>
    <property type="match status" value="1"/>
</dbReference>
<dbReference type="Proteomes" id="UP000215355">
    <property type="component" value="Chromosome 1"/>
</dbReference>
<organism evidence="3 4">
    <name type="scientific">Sphingobacterium mizutaii</name>
    <dbReference type="NCBI Taxonomy" id="1010"/>
    <lineage>
        <taxon>Bacteria</taxon>
        <taxon>Pseudomonadati</taxon>
        <taxon>Bacteroidota</taxon>
        <taxon>Sphingobacteriia</taxon>
        <taxon>Sphingobacteriales</taxon>
        <taxon>Sphingobacteriaceae</taxon>
        <taxon>Sphingobacterium</taxon>
    </lineage>
</organism>
<accession>A0AAJ4XF78</accession>